<accession>A0AAD8EC00</accession>
<evidence type="ECO:0000313" key="4">
    <source>
        <dbReference type="Proteomes" id="UP001233999"/>
    </source>
</evidence>
<dbReference type="EMBL" id="JASPKZ010007340">
    <property type="protein sequence ID" value="KAJ9584890.1"/>
    <property type="molecule type" value="Genomic_DNA"/>
</dbReference>
<gene>
    <name evidence="3" type="ORF">L9F63_020745</name>
</gene>
<sequence length="665" mass="77310">MKLIFCFSSSNPMSWNDVIQTFEKFNIKLAPKNNYSLNKLIKTNKNEKTDKNKKSGIYQIECMGCEKIYVGKTKRILKIRTKEHTTNIKNGEIEKSAVSAHVWSEKHNINSNTKLLKQLENTKELTIWEKIDIQKNRNRVMNFDIPMEQFVQPVKEKVREPEKYISYFELRIDNEKDEPFCLEFVLELVIENEEENKYFCTLCEKIGDASATINHLMSTKHQHKYAAHHSLKAKAILDNNNKDNKEAYKEALKLMCCKIVETAGRQSPQRIDIREFENNKDYITKRTLNTKHMREPIFMKDFFEDYMRYFKAASDQDKSKVESLVKAELNIQTMLEDCIRPFIGVEYLIELVNPVREPKNPCKDPVFLCAYCDKRAEMKIIMKHFTSYKHCSKYVNEHFPSAKKSILYFLGTKRENKKSISEMIMLLCGEIKRRYGWLPHRKYDEEYFNKNSESIIGEIRNGEHLRETPEEKFVEFVHDTLKEVLESDNFVPNDEYDDSLPEVIEVPVPSPLGVNLPQHTIMTGVPSPLGVNLPQHTIITGVPSPLRMNFPEETVTSGILPSGVLIEPLPQFQETVLPSTRSSALLQIPLQKPTPEPKINSNKKMSKSEKKRKRSPIRFQIGAPLSVNFQQATSTEQPCQEIEILNIRSPITFQREAPHSVDFLQ</sequence>
<evidence type="ECO:0000256" key="1">
    <source>
        <dbReference type="SAM" id="MobiDB-lite"/>
    </source>
</evidence>
<dbReference type="AlphaFoldDB" id="A0AAD8EC00"/>
<dbReference type="Proteomes" id="UP001233999">
    <property type="component" value="Unassembled WGS sequence"/>
</dbReference>
<proteinExistence type="predicted"/>
<reference evidence="3" key="1">
    <citation type="journal article" date="2023" name="IScience">
        <title>Live-bearing cockroach genome reveals convergent evolutionary mechanisms linked to viviparity in insects and beyond.</title>
        <authorList>
            <person name="Fouks B."/>
            <person name="Harrison M.C."/>
            <person name="Mikhailova A.A."/>
            <person name="Marchal E."/>
            <person name="English S."/>
            <person name="Carruthers M."/>
            <person name="Jennings E.C."/>
            <person name="Chiamaka E.L."/>
            <person name="Frigard R.A."/>
            <person name="Pippel M."/>
            <person name="Attardo G.M."/>
            <person name="Benoit J.B."/>
            <person name="Bornberg-Bauer E."/>
            <person name="Tobe S.S."/>
        </authorList>
    </citation>
    <scope>NUCLEOTIDE SEQUENCE</scope>
    <source>
        <strain evidence="3">Stay&amp;Tobe</strain>
    </source>
</reference>
<dbReference type="InterPro" id="IPR035901">
    <property type="entry name" value="GIY-YIG_endonuc_sf"/>
</dbReference>
<dbReference type="PROSITE" id="PS50164">
    <property type="entry name" value="GIY_YIG"/>
    <property type="match status" value="1"/>
</dbReference>
<feature type="domain" description="GIY-YIG" evidence="2">
    <location>
        <begin position="53"/>
        <end position="143"/>
    </location>
</feature>
<organism evidence="3 4">
    <name type="scientific">Diploptera punctata</name>
    <name type="common">Pacific beetle cockroach</name>
    <dbReference type="NCBI Taxonomy" id="6984"/>
    <lineage>
        <taxon>Eukaryota</taxon>
        <taxon>Metazoa</taxon>
        <taxon>Ecdysozoa</taxon>
        <taxon>Arthropoda</taxon>
        <taxon>Hexapoda</taxon>
        <taxon>Insecta</taxon>
        <taxon>Pterygota</taxon>
        <taxon>Neoptera</taxon>
        <taxon>Polyneoptera</taxon>
        <taxon>Dictyoptera</taxon>
        <taxon>Blattodea</taxon>
        <taxon>Blaberoidea</taxon>
        <taxon>Blaberidae</taxon>
        <taxon>Diplopterinae</taxon>
        <taxon>Diploptera</taxon>
    </lineage>
</organism>
<dbReference type="InterPro" id="IPR000305">
    <property type="entry name" value="GIY-YIG_endonuc"/>
</dbReference>
<dbReference type="Gene3D" id="3.40.1440.10">
    <property type="entry name" value="GIY-YIG endonuclease"/>
    <property type="match status" value="1"/>
</dbReference>
<keyword evidence="4" id="KW-1185">Reference proteome</keyword>
<dbReference type="SUPFAM" id="SSF82771">
    <property type="entry name" value="GIY-YIG endonuclease"/>
    <property type="match status" value="1"/>
</dbReference>
<name>A0AAD8EC00_DIPPU</name>
<comment type="caution">
    <text evidence="3">The sequence shown here is derived from an EMBL/GenBank/DDBJ whole genome shotgun (WGS) entry which is preliminary data.</text>
</comment>
<protein>
    <recommendedName>
        <fullName evidence="2">GIY-YIG domain-containing protein</fullName>
    </recommendedName>
</protein>
<reference evidence="3" key="2">
    <citation type="submission" date="2023-05" db="EMBL/GenBank/DDBJ databases">
        <authorList>
            <person name="Fouks B."/>
        </authorList>
    </citation>
    <scope>NUCLEOTIDE SEQUENCE</scope>
    <source>
        <strain evidence="3">Stay&amp;Tobe</strain>
        <tissue evidence="3">Testes</tissue>
    </source>
</reference>
<feature type="non-terminal residue" evidence="3">
    <location>
        <position position="665"/>
    </location>
</feature>
<evidence type="ECO:0000313" key="3">
    <source>
        <dbReference type="EMBL" id="KAJ9584890.1"/>
    </source>
</evidence>
<evidence type="ECO:0000259" key="2">
    <source>
        <dbReference type="PROSITE" id="PS50164"/>
    </source>
</evidence>
<dbReference type="CDD" id="cd10442">
    <property type="entry name" value="GIY-YIG_PLEs"/>
    <property type="match status" value="1"/>
</dbReference>
<feature type="region of interest" description="Disordered" evidence="1">
    <location>
        <begin position="589"/>
        <end position="616"/>
    </location>
</feature>